<dbReference type="Pfam" id="PF14868">
    <property type="entry name" value="DUF4487"/>
    <property type="match status" value="1"/>
</dbReference>
<dbReference type="InterPro" id="IPR027902">
    <property type="entry name" value="DUF4487"/>
</dbReference>
<keyword evidence="2" id="KW-1185">Reference proteome</keyword>
<dbReference type="PANTHER" id="PTHR16071">
    <property type="entry name" value="CHROMOSOME 1 OPEN READING FRAME 112"/>
    <property type="match status" value="1"/>
</dbReference>
<dbReference type="AlphaFoldDB" id="A0A9N8VTZ3"/>
<organism evidence="1 2">
    <name type="scientific">Paraglomus occultum</name>
    <dbReference type="NCBI Taxonomy" id="144539"/>
    <lineage>
        <taxon>Eukaryota</taxon>
        <taxon>Fungi</taxon>
        <taxon>Fungi incertae sedis</taxon>
        <taxon>Mucoromycota</taxon>
        <taxon>Glomeromycotina</taxon>
        <taxon>Glomeromycetes</taxon>
        <taxon>Paraglomerales</taxon>
        <taxon>Paraglomeraceae</taxon>
        <taxon>Paraglomus</taxon>
    </lineage>
</organism>
<reference evidence="1" key="1">
    <citation type="submission" date="2021-06" db="EMBL/GenBank/DDBJ databases">
        <authorList>
            <person name="Kallberg Y."/>
            <person name="Tangrot J."/>
            <person name="Rosling A."/>
        </authorList>
    </citation>
    <scope>NUCLEOTIDE SEQUENCE</scope>
    <source>
        <strain evidence="1">IA702</strain>
    </source>
</reference>
<dbReference type="Proteomes" id="UP000789572">
    <property type="component" value="Unassembled WGS sequence"/>
</dbReference>
<evidence type="ECO:0000313" key="1">
    <source>
        <dbReference type="EMBL" id="CAG8466482.1"/>
    </source>
</evidence>
<protein>
    <submittedName>
        <fullName evidence="1">4711_t:CDS:1</fullName>
    </submittedName>
</protein>
<gene>
    <name evidence="1" type="ORF">POCULU_LOCUS822</name>
</gene>
<dbReference type="PANTHER" id="PTHR16071:SF2">
    <property type="entry name" value="FIGNL1-INTERACTING REGULATOR OF RECOMBINATION AND MITOSIS"/>
    <property type="match status" value="1"/>
</dbReference>
<name>A0A9N8VTZ3_9GLOM</name>
<comment type="caution">
    <text evidence="1">The sequence shown here is derived from an EMBL/GenBank/DDBJ whole genome shotgun (WGS) entry which is preliminary data.</text>
</comment>
<accession>A0A9N8VTZ3</accession>
<sequence length="926" mass="106020">MHEAASPQCVYSIRKFSLDSINKLLQHDNISADYMDVLNLVLQKMQVYSNHLEKTMDEVLCDTSTTTISLTFVPFHMSYLDLLCTCITRTHCVFKQSLDYTELIINSQESSDASIFDYLRNCTIKSARGILMTAKHLLGRTEFIKEDNLSREITNWLRKAHSTLEKYLIFLLEYTLNIGTIKDDRRPSLYHDIANADIAAADFQWYNLLWKYFVKLSVQCDCQYFQEAITLSPVLRSLCRELHKNHGKLLSSLAGVDIANNDIGSNKQLGRQLAIVRFYVAHLLDIAKCYAKFIVKDEERMGELWRCLIYIRSKLPPENYTRFQLSTQAMRILHDRIVPGINNVFLALVNSLKEEHLCIKAICSFINYTITVDESSTAASIGEVEIMYAKIQYLQTILRNFFGYPIQIQTRLVSEPTNSETGTQNCFLLRTFFKLVDDYFLECVTTSGNPKFNDYSELSDSIDENTRPVNDALYVQIVVTITVLGNILSPTLFVVWEIRLLEALLLSRSHLLCGIIFDCWCCVARSLNSTELDNQIQFLIDLLSHLAIHSRPHRRLRRLINRLTYYLSPENQLNIADKYAMKCLSRYCTAIIENDADIDKKKLLSACADAWKFLNRLMDEETSSLYDVLFSIAEVIHLVRHITKNREVESGIKTRLIDLATGTLRKIVGFAVSENIAKISKMNLERLVLSLEASLALLTSLQPLSATDSMHTLDSIARWLSSNSFFAGCVCLMPVCGFIGKCAALELGEDNKMATFNAFAFICNKLLRNSHWVVQHESIAQTVYFVQHTHHPEVIRTIVPQEYQELIMKFTKNMATNYSINNNIKLEASPRIAAFGGNNRRSRTVRLHSISHESMLSLPSQSMMTRSAPSLPTDDLIVSIRKVRQYIQKCNLVESAMEFSSEFMTVLTDLNTELMQFFQKHNHIET</sequence>
<proteinExistence type="predicted"/>
<evidence type="ECO:0000313" key="2">
    <source>
        <dbReference type="Proteomes" id="UP000789572"/>
    </source>
</evidence>
<dbReference type="OrthoDB" id="2400174at2759"/>
<dbReference type="EMBL" id="CAJVPJ010000049">
    <property type="protein sequence ID" value="CAG8466482.1"/>
    <property type="molecule type" value="Genomic_DNA"/>
</dbReference>